<dbReference type="InterPro" id="IPR029036">
    <property type="entry name" value="P5CR_dimer"/>
</dbReference>
<protein>
    <recommendedName>
        <fullName evidence="4 5">Pyrroline-5-carboxylate reductase</fullName>
        <shortName evidence="4">P5C reductase</shortName>
        <shortName evidence="4">P5CR</shortName>
        <ecNumber evidence="4 5">1.5.1.2</ecNumber>
    </recommendedName>
    <alternativeName>
        <fullName evidence="4">PCA reductase</fullName>
    </alternativeName>
</protein>
<dbReference type="AlphaFoldDB" id="A0A1F6X996"/>
<dbReference type="UniPathway" id="UPA00098">
    <property type="reaction ID" value="UER00361"/>
</dbReference>
<name>A0A1F6X996_9BACT</name>
<organism evidence="9 10">
    <name type="scientific">Candidatus Nomurabacteria bacterium RIFCSPLOWO2_01_FULL_40_15</name>
    <dbReference type="NCBI Taxonomy" id="1801772"/>
    <lineage>
        <taxon>Bacteria</taxon>
        <taxon>Candidatus Nomuraibacteriota</taxon>
    </lineage>
</organism>
<dbReference type="InterPro" id="IPR036291">
    <property type="entry name" value="NAD(P)-bd_dom_sf"/>
</dbReference>
<comment type="similarity">
    <text evidence="1 4">Belongs to the pyrroline-5-carboxylate reductase family.</text>
</comment>
<comment type="catalytic activity">
    <reaction evidence="4">
        <text>L-proline + NADP(+) = (S)-1-pyrroline-5-carboxylate + NADPH + 2 H(+)</text>
        <dbReference type="Rhea" id="RHEA:14109"/>
        <dbReference type="ChEBI" id="CHEBI:15378"/>
        <dbReference type="ChEBI" id="CHEBI:17388"/>
        <dbReference type="ChEBI" id="CHEBI:57783"/>
        <dbReference type="ChEBI" id="CHEBI:58349"/>
        <dbReference type="ChEBI" id="CHEBI:60039"/>
        <dbReference type="EC" id="1.5.1.2"/>
    </reaction>
</comment>
<dbReference type="HAMAP" id="MF_01925">
    <property type="entry name" value="P5C_reductase"/>
    <property type="match status" value="1"/>
</dbReference>
<dbReference type="InterPro" id="IPR008927">
    <property type="entry name" value="6-PGluconate_DH-like_C_sf"/>
</dbReference>
<dbReference type="GO" id="GO:0004735">
    <property type="term" value="F:pyrroline-5-carboxylate reductase activity"/>
    <property type="evidence" value="ECO:0007669"/>
    <property type="project" value="UniProtKB-UniRule"/>
</dbReference>
<dbReference type="PANTHER" id="PTHR11645:SF0">
    <property type="entry name" value="PYRROLINE-5-CARBOXYLATE REDUCTASE 3"/>
    <property type="match status" value="1"/>
</dbReference>
<dbReference type="GO" id="GO:0055129">
    <property type="term" value="P:L-proline biosynthetic process"/>
    <property type="evidence" value="ECO:0007669"/>
    <property type="project" value="UniProtKB-UniRule"/>
</dbReference>
<evidence type="ECO:0000259" key="7">
    <source>
        <dbReference type="Pfam" id="PF03807"/>
    </source>
</evidence>
<dbReference type="EC" id="1.5.1.2" evidence="4 5"/>
<comment type="caution">
    <text evidence="9">The sequence shown here is derived from an EMBL/GenBank/DDBJ whole genome shotgun (WGS) entry which is preliminary data.</text>
</comment>
<evidence type="ECO:0000256" key="1">
    <source>
        <dbReference type="ARBA" id="ARBA00005525"/>
    </source>
</evidence>
<comment type="pathway">
    <text evidence="4">Amino-acid biosynthesis; L-proline biosynthesis; L-proline from L-glutamate 5-semialdehyde: step 1/1.</text>
</comment>
<feature type="domain" description="Pyrroline-5-carboxylate reductase catalytic N-terminal" evidence="7">
    <location>
        <begin position="7"/>
        <end position="96"/>
    </location>
</feature>
<keyword evidence="4" id="KW-0028">Amino-acid biosynthesis</keyword>
<comment type="catalytic activity">
    <reaction evidence="4">
        <text>L-proline + NAD(+) = (S)-1-pyrroline-5-carboxylate + NADH + 2 H(+)</text>
        <dbReference type="Rhea" id="RHEA:14105"/>
        <dbReference type="ChEBI" id="CHEBI:15378"/>
        <dbReference type="ChEBI" id="CHEBI:17388"/>
        <dbReference type="ChEBI" id="CHEBI:57540"/>
        <dbReference type="ChEBI" id="CHEBI:57945"/>
        <dbReference type="ChEBI" id="CHEBI:60039"/>
        <dbReference type="EC" id="1.5.1.2"/>
    </reaction>
</comment>
<dbReference type="EMBL" id="MFUW01000006">
    <property type="protein sequence ID" value="OGI90790.1"/>
    <property type="molecule type" value="Genomic_DNA"/>
</dbReference>
<feature type="binding site" evidence="6">
    <location>
        <begin position="11"/>
        <end position="16"/>
    </location>
    <ligand>
        <name>NADP(+)</name>
        <dbReference type="ChEBI" id="CHEBI:58349"/>
    </ligand>
</feature>
<dbReference type="NCBIfam" id="TIGR00112">
    <property type="entry name" value="proC"/>
    <property type="match status" value="1"/>
</dbReference>
<dbReference type="Pfam" id="PF14748">
    <property type="entry name" value="P5CR_dimer"/>
    <property type="match status" value="1"/>
</dbReference>
<feature type="domain" description="Pyrroline-5-carboxylate reductase dimerisation" evidence="8">
    <location>
        <begin position="159"/>
        <end position="262"/>
    </location>
</feature>
<evidence type="ECO:0000256" key="4">
    <source>
        <dbReference type="HAMAP-Rule" id="MF_01925"/>
    </source>
</evidence>
<dbReference type="Gene3D" id="3.40.50.720">
    <property type="entry name" value="NAD(P)-binding Rossmann-like Domain"/>
    <property type="match status" value="1"/>
</dbReference>
<feature type="binding site" evidence="6">
    <location>
        <begin position="71"/>
        <end position="74"/>
    </location>
    <ligand>
        <name>NADP(+)</name>
        <dbReference type="ChEBI" id="CHEBI:58349"/>
    </ligand>
</feature>
<evidence type="ECO:0000313" key="9">
    <source>
        <dbReference type="EMBL" id="OGI90790.1"/>
    </source>
</evidence>
<dbReference type="PANTHER" id="PTHR11645">
    <property type="entry name" value="PYRROLINE-5-CARBOXYLATE REDUCTASE"/>
    <property type="match status" value="1"/>
</dbReference>
<dbReference type="GO" id="GO:0005737">
    <property type="term" value="C:cytoplasm"/>
    <property type="evidence" value="ECO:0007669"/>
    <property type="project" value="UniProtKB-SubCell"/>
</dbReference>
<evidence type="ECO:0000256" key="2">
    <source>
        <dbReference type="ARBA" id="ARBA00022857"/>
    </source>
</evidence>
<dbReference type="Gene3D" id="1.10.3730.10">
    <property type="entry name" value="ProC C-terminal domain-like"/>
    <property type="match status" value="1"/>
</dbReference>
<evidence type="ECO:0000256" key="3">
    <source>
        <dbReference type="ARBA" id="ARBA00023002"/>
    </source>
</evidence>
<dbReference type="SUPFAM" id="SSF48179">
    <property type="entry name" value="6-phosphogluconate dehydrogenase C-terminal domain-like"/>
    <property type="match status" value="1"/>
</dbReference>
<gene>
    <name evidence="4" type="primary">proC</name>
    <name evidence="9" type="ORF">A2911_01820</name>
</gene>
<dbReference type="Pfam" id="PF03807">
    <property type="entry name" value="F420_oxidored"/>
    <property type="match status" value="1"/>
</dbReference>
<comment type="subcellular location">
    <subcellularLocation>
        <location evidence="4">Cytoplasm</location>
    </subcellularLocation>
</comment>
<dbReference type="SUPFAM" id="SSF51735">
    <property type="entry name" value="NAD(P)-binding Rossmann-fold domains"/>
    <property type="match status" value="1"/>
</dbReference>
<dbReference type="Proteomes" id="UP000176814">
    <property type="component" value="Unassembled WGS sequence"/>
</dbReference>
<keyword evidence="3 4" id="KW-0560">Oxidoreductase</keyword>
<proteinExistence type="inferred from homology"/>
<evidence type="ECO:0000259" key="8">
    <source>
        <dbReference type="Pfam" id="PF14748"/>
    </source>
</evidence>
<reference evidence="9 10" key="1">
    <citation type="journal article" date="2016" name="Nat. Commun.">
        <title>Thousands of microbial genomes shed light on interconnected biogeochemical processes in an aquifer system.</title>
        <authorList>
            <person name="Anantharaman K."/>
            <person name="Brown C.T."/>
            <person name="Hug L.A."/>
            <person name="Sharon I."/>
            <person name="Castelle C.J."/>
            <person name="Probst A.J."/>
            <person name="Thomas B.C."/>
            <person name="Singh A."/>
            <person name="Wilkins M.J."/>
            <person name="Karaoz U."/>
            <person name="Brodie E.L."/>
            <person name="Williams K.H."/>
            <person name="Hubbard S.S."/>
            <person name="Banfield J.F."/>
        </authorList>
    </citation>
    <scope>NUCLEOTIDE SEQUENCE [LARGE SCALE GENOMIC DNA]</scope>
</reference>
<dbReference type="InterPro" id="IPR028939">
    <property type="entry name" value="P5C_Rdtase_cat_N"/>
</dbReference>
<keyword evidence="2 4" id="KW-0521">NADP</keyword>
<evidence type="ECO:0000313" key="10">
    <source>
        <dbReference type="Proteomes" id="UP000176814"/>
    </source>
</evidence>
<sequence>MKKTYKKIAVIGGGIMGTVLIRALVDINSSLQIIVCEKNTSHHKKLGDINSRIKVTDSSTDCADADIIFLAVKPQDFNNIELKIKKETLVCSIMAGVSITSIKTKLKIDKVIRMMPNIAARVRESFTAWTATAKVNDSEKKWVKNFLIKMGDELYVNTEKKIDQATAVTGSGPAYIFNILFIFMNVTQQLGFTKKEAHRMARQVLRGVNALVDKNTNFAELTQQVTSKGGTTEVALKVFADSNLKKIWMKAIAAAYKRAHELSKQK</sequence>
<accession>A0A1F6X996</accession>
<evidence type="ECO:0000256" key="5">
    <source>
        <dbReference type="NCBIfam" id="TIGR00112"/>
    </source>
</evidence>
<comment type="function">
    <text evidence="4">Catalyzes the reduction of 1-pyrroline-5-carboxylate (PCA) to L-proline.</text>
</comment>
<dbReference type="PIRSF" id="PIRSF000193">
    <property type="entry name" value="Pyrrol-5-carb_rd"/>
    <property type="match status" value="1"/>
</dbReference>
<evidence type="ECO:0000256" key="6">
    <source>
        <dbReference type="PIRSR" id="PIRSR000193-1"/>
    </source>
</evidence>
<dbReference type="InterPro" id="IPR000304">
    <property type="entry name" value="Pyrroline-COOH_reductase"/>
</dbReference>
<keyword evidence="4" id="KW-0963">Cytoplasm</keyword>
<keyword evidence="4" id="KW-0641">Proline biosynthesis</keyword>